<comment type="similarity">
    <text evidence="1 3">Belongs to the enoyl-CoA hydratase/isomerase family.</text>
</comment>
<name>A0AAW9RRL1_9HYPH</name>
<evidence type="ECO:0000313" key="4">
    <source>
        <dbReference type="EMBL" id="MEJ8574997.1"/>
    </source>
</evidence>
<accession>A0AAW9RRL1</accession>
<dbReference type="Gene3D" id="1.10.12.10">
    <property type="entry name" value="Lyase 2-enoyl-coa Hydratase, Chain A, domain 2"/>
    <property type="match status" value="1"/>
</dbReference>
<reference evidence="4 5" key="1">
    <citation type="submission" date="2024-02" db="EMBL/GenBank/DDBJ databases">
        <title>Genome analysis and characterization of Microbaculum marinisediminis sp. nov., isolated from marine sediment.</title>
        <authorList>
            <person name="Du Z.-J."/>
            <person name="Ye Y.-Q."/>
            <person name="Zhang Z.-R."/>
            <person name="Yuan S.-M."/>
            <person name="Zhang X.-Y."/>
        </authorList>
    </citation>
    <scope>NUCLEOTIDE SEQUENCE [LARGE SCALE GENOMIC DNA]</scope>
    <source>
        <strain evidence="4 5">SDUM1044001</strain>
    </source>
</reference>
<dbReference type="Gene3D" id="3.90.226.10">
    <property type="entry name" value="2-enoyl-CoA Hydratase, Chain A, domain 1"/>
    <property type="match status" value="1"/>
</dbReference>
<dbReference type="SUPFAM" id="SSF52096">
    <property type="entry name" value="ClpP/crotonase"/>
    <property type="match status" value="1"/>
</dbReference>
<dbReference type="Proteomes" id="UP001378188">
    <property type="component" value="Unassembled WGS sequence"/>
</dbReference>
<gene>
    <name evidence="4" type="ORF">V3328_26215</name>
</gene>
<dbReference type="GO" id="GO:0006635">
    <property type="term" value="P:fatty acid beta-oxidation"/>
    <property type="evidence" value="ECO:0007669"/>
    <property type="project" value="TreeGrafter"/>
</dbReference>
<evidence type="ECO:0000256" key="3">
    <source>
        <dbReference type="RuleBase" id="RU003707"/>
    </source>
</evidence>
<evidence type="ECO:0000256" key="1">
    <source>
        <dbReference type="ARBA" id="ARBA00005254"/>
    </source>
</evidence>
<dbReference type="FunFam" id="1.10.12.10:FF:000001">
    <property type="entry name" value="Probable enoyl-CoA hydratase, mitochondrial"/>
    <property type="match status" value="1"/>
</dbReference>
<protein>
    <submittedName>
        <fullName evidence="4">Enoyl-CoA hydratase-related protein</fullName>
    </submittedName>
</protein>
<evidence type="ECO:0000256" key="2">
    <source>
        <dbReference type="ARBA" id="ARBA00023239"/>
    </source>
</evidence>
<keyword evidence="2" id="KW-0456">Lyase</keyword>
<dbReference type="InterPro" id="IPR029045">
    <property type="entry name" value="ClpP/crotonase-like_dom_sf"/>
</dbReference>
<comment type="caution">
    <text evidence="4">The sequence shown here is derived from an EMBL/GenBank/DDBJ whole genome shotgun (WGS) entry which is preliminary data.</text>
</comment>
<dbReference type="InterPro" id="IPR014748">
    <property type="entry name" value="Enoyl-CoA_hydra_C"/>
</dbReference>
<dbReference type="FunFam" id="3.90.226.10:FF:000009">
    <property type="entry name" value="Carnitinyl-CoA dehydratase"/>
    <property type="match status" value="1"/>
</dbReference>
<dbReference type="Pfam" id="PF00378">
    <property type="entry name" value="ECH_1"/>
    <property type="match status" value="1"/>
</dbReference>
<dbReference type="CDD" id="cd06558">
    <property type="entry name" value="crotonase-like"/>
    <property type="match status" value="1"/>
</dbReference>
<organism evidence="4 5">
    <name type="scientific">Microbaculum marinum</name>
    <dbReference type="NCBI Taxonomy" id="1764581"/>
    <lineage>
        <taxon>Bacteria</taxon>
        <taxon>Pseudomonadati</taxon>
        <taxon>Pseudomonadota</taxon>
        <taxon>Alphaproteobacteria</taxon>
        <taxon>Hyphomicrobiales</taxon>
        <taxon>Tepidamorphaceae</taxon>
        <taxon>Microbaculum</taxon>
    </lineage>
</organism>
<dbReference type="PANTHER" id="PTHR11941">
    <property type="entry name" value="ENOYL-COA HYDRATASE-RELATED"/>
    <property type="match status" value="1"/>
</dbReference>
<sequence length="267" mass="29342">MTAALETYETLELEDAGSGVLVVRLNRPEVRNAISTQMGRDLVDVFTRLGEDSGPWRCAILTGTGDRAFCAGVDLKERRGMSNDDWNRQHALFERKMLALLDCPIPVIAAVNGAAYAGGCELTLLCDFTYAVPSARFALTEVTIGIMPGGGGTQTLQRRIGYARAAEIIYTGKPFSAEEAFEWGVVNRICAPDALMEEAIGTAATIARNAPLSIRQAKRSMVFGGQMDLRTAMHFEIDCYNRLPPTEDRREGINAFNEKRRPVFQGR</sequence>
<dbReference type="InterPro" id="IPR001753">
    <property type="entry name" value="Enoyl-CoA_hydra/iso"/>
</dbReference>
<dbReference type="GO" id="GO:0016836">
    <property type="term" value="F:hydro-lyase activity"/>
    <property type="evidence" value="ECO:0007669"/>
    <property type="project" value="UniProtKB-ARBA"/>
</dbReference>
<dbReference type="PROSITE" id="PS00166">
    <property type="entry name" value="ENOYL_COA_HYDRATASE"/>
    <property type="match status" value="1"/>
</dbReference>
<proteinExistence type="inferred from homology"/>
<dbReference type="EMBL" id="JAZHOF010000016">
    <property type="protein sequence ID" value="MEJ8574997.1"/>
    <property type="molecule type" value="Genomic_DNA"/>
</dbReference>
<dbReference type="AlphaFoldDB" id="A0AAW9RRL1"/>
<evidence type="ECO:0000313" key="5">
    <source>
        <dbReference type="Proteomes" id="UP001378188"/>
    </source>
</evidence>
<dbReference type="InterPro" id="IPR018376">
    <property type="entry name" value="Enoyl-CoA_hyd/isom_CS"/>
</dbReference>
<dbReference type="PANTHER" id="PTHR11941:SF54">
    <property type="entry name" value="ENOYL-COA HYDRATASE, MITOCHONDRIAL"/>
    <property type="match status" value="1"/>
</dbReference>
<keyword evidence="5" id="KW-1185">Reference proteome</keyword>
<dbReference type="RefSeq" id="WP_340332697.1">
    <property type="nucleotide sequence ID" value="NZ_JAZHOF010000016.1"/>
</dbReference>